<evidence type="ECO:0000313" key="1">
    <source>
        <dbReference type="EMBL" id="UXH43909.1"/>
    </source>
</evidence>
<keyword evidence="2" id="KW-1185">Reference proteome</keyword>
<name>A0ACD4C6P3_9BACI</name>
<dbReference type="EMBL" id="CP104558">
    <property type="protein sequence ID" value="UXH43909.1"/>
    <property type="molecule type" value="Genomic_DNA"/>
</dbReference>
<gene>
    <name evidence="1" type="ORF">N5C46_20085</name>
</gene>
<organism evidence="1 2">
    <name type="scientific">Rossellomorea vietnamensis</name>
    <dbReference type="NCBI Taxonomy" id="218284"/>
    <lineage>
        <taxon>Bacteria</taxon>
        <taxon>Bacillati</taxon>
        <taxon>Bacillota</taxon>
        <taxon>Bacilli</taxon>
        <taxon>Bacillales</taxon>
        <taxon>Bacillaceae</taxon>
        <taxon>Rossellomorea</taxon>
    </lineage>
</organism>
<sequence>MKKISIVLGLILLVAILANLHTIIASAKWYSFEHNKNVSTETKTITYRDILERLYQQRKVAAELEDTVVYSRIGDEVRKGADDASDYQILLAHNEQITSLKVKLPITTFTDGDKTIEFISGHGEVLEICEDGQWEDFNGSLQKLMKKAQ</sequence>
<dbReference type="Proteomes" id="UP001064027">
    <property type="component" value="Chromosome"/>
</dbReference>
<proteinExistence type="predicted"/>
<protein>
    <submittedName>
        <fullName evidence="1">Uncharacterized protein</fullName>
    </submittedName>
</protein>
<evidence type="ECO:0000313" key="2">
    <source>
        <dbReference type="Proteomes" id="UP001064027"/>
    </source>
</evidence>
<reference evidence="1" key="1">
    <citation type="submission" date="2022-09" db="EMBL/GenBank/DDBJ databases">
        <title>Complete genome sequence of Rossellomorea vietnamensis strain RL-WG62, a newly isolated PGPR with the potential for plant salinity stress alleviation.</title>
        <authorList>
            <person name="Ren L."/>
            <person name="Wang G."/>
            <person name="Hu H."/>
        </authorList>
    </citation>
    <scope>NUCLEOTIDE SEQUENCE</scope>
    <source>
        <strain evidence="1">RL-WG62</strain>
    </source>
</reference>
<accession>A0ACD4C6P3</accession>